<organism evidence="1 2">
    <name type="scientific">Rotaria magnacalcarata</name>
    <dbReference type="NCBI Taxonomy" id="392030"/>
    <lineage>
        <taxon>Eukaryota</taxon>
        <taxon>Metazoa</taxon>
        <taxon>Spiralia</taxon>
        <taxon>Gnathifera</taxon>
        <taxon>Rotifera</taxon>
        <taxon>Eurotatoria</taxon>
        <taxon>Bdelloidea</taxon>
        <taxon>Philodinida</taxon>
        <taxon>Philodinidae</taxon>
        <taxon>Rotaria</taxon>
    </lineage>
</organism>
<gene>
    <name evidence="1" type="ORF">XDN619_LOCUS13154</name>
</gene>
<reference evidence="1" key="1">
    <citation type="submission" date="2021-02" db="EMBL/GenBank/DDBJ databases">
        <authorList>
            <person name="Nowell W R."/>
        </authorList>
    </citation>
    <scope>NUCLEOTIDE SEQUENCE</scope>
</reference>
<evidence type="ECO:0000313" key="2">
    <source>
        <dbReference type="Proteomes" id="UP000663887"/>
    </source>
</evidence>
<dbReference type="PROSITE" id="PS00018">
    <property type="entry name" value="EF_HAND_1"/>
    <property type="match status" value="1"/>
</dbReference>
<name>A0A816RLJ8_9BILA</name>
<proteinExistence type="predicted"/>
<accession>A0A816RLJ8</accession>
<dbReference type="AlphaFoldDB" id="A0A816RLJ8"/>
<protein>
    <submittedName>
        <fullName evidence="1">Uncharacterized protein</fullName>
    </submittedName>
</protein>
<comment type="caution">
    <text evidence="1">The sequence shown here is derived from an EMBL/GenBank/DDBJ whole genome shotgun (WGS) entry which is preliminary data.</text>
</comment>
<dbReference type="Proteomes" id="UP000663887">
    <property type="component" value="Unassembled WGS sequence"/>
</dbReference>
<dbReference type="EMBL" id="CAJNRG010005233">
    <property type="protein sequence ID" value="CAF2073904.1"/>
    <property type="molecule type" value="Genomic_DNA"/>
</dbReference>
<dbReference type="InterPro" id="IPR018247">
    <property type="entry name" value="EF_Hand_1_Ca_BS"/>
</dbReference>
<sequence length="152" mass="16267">MLQQLVKVLVSTLTPIQILFVDQAAGGIQTYTQNIKVRFLQTPLIPSPGPPILHERPPQPPVAQTSQIGIRNLPVSPEPPRSVIIERISATPYQPLGLSSSFSNLLGGSGFTGVGFDNSLLEGTGATVNSADKNKDDIIAGNEFKQFYQSGL</sequence>
<evidence type="ECO:0000313" key="1">
    <source>
        <dbReference type="EMBL" id="CAF2073904.1"/>
    </source>
</evidence>